<dbReference type="GeneID" id="104246237"/>
<evidence type="ECO:0000256" key="4">
    <source>
        <dbReference type="ARBA" id="ARBA00022729"/>
    </source>
</evidence>
<evidence type="ECO:0000256" key="1">
    <source>
        <dbReference type="ARBA" id="ARBA00004613"/>
    </source>
</evidence>
<evidence type="ECO:0000313" key="6">
    <source>
        <dbReference type="Proteomes" id="UP000189701"/>
    </source>
</evidence>
<protein>
    <submittedName>
        <fullName evidence="7">Gamma-interferon-inducible lysosomal thiol reductase-like isoform X1</fullName>
    </submittedName>
</protein>
<dbReference type="RefSeq" id="XP_009800308.1">
    <property type="nucleotide sequence ID" value="XM_009802006.1"/>
</dbReference>
<comment type="similarity">
    <text evidence="2">Belongs to the GILT family.</text>
</comment>
<dbReference type="GO" id="GO:0016671">
    <property type="term" value="F:oxidoreductase activity, acting on a sulfur group of donors, disulfide as acceptor"/>
    <property type="evidence" value="ECO:0007669"/>
    <property type="project" value="InterPro"/>
</dbReference>
<dbReference type="Proteomes" id="UP000189701">
    <property type="component" value="Unplaced"/>
</dbReference>
<sequence length="192" mass="22004">MFHRNFLRGKSVHVCVLQQSIEPHIFDFIRNYLPKIYENGLIDVVDLKFVPFPYLPCRRDHLDTCILNKAELCVIDALPNVNEQVPFISCVERLRLLADHQWETCSKKLNLNTELIRDCIHSFRLLLIEKRNAAEIKALQPPLEGVPWIVVDGQHVEGYPNFISYICKAYKGTDPLPGCSSSVNSVKLDASE</sequence>
<evidence type="ECO:0000313" key="7">
    <source>
        <dbReference type="RefSeq" id="XP_009800308.1"/>
    </source>
</evidence>
<gene>
    <name evidence="7" type="primary">LOC104246237</name>
</gene>
<dbReference type="KEGG" id="nsy:104246237"/>
<reference evidence="6" key="1">
    <citation type="journal article" date="2013" name="Genome Biol.">
        <title>Reference genomes and transcriptomes of Nicotiana sylvestris and Nicotiana tomentosiformis.</title>
        <authorList>
            <person name="Sierro N."/>
            <person name="Battey J.N."/>
            <person name="Ouadi S."/>
            <person name="Bovet L."/>
            <person name="Goepfert S."/>
            <person name="Bakaher N."/>
            <person name="Peitsch M.C."/>
            <person name="Ivanov N.V."/>
        </authorList>
    </citation>
    <scope>NUCLEOTIDE SEQUENCE [LARGE SCALE GENOMIC DNA]</scope>
</reference>
<evidence type="ECO:0000256" key="3">
    <source>
        <dbReference type="ARBA" id="ARBA00022525"/>
    </source>
</evidence>
<accession>A0A1U7YB08</accession>
<keyword evidence="5" id="KW-0325">Glycoprotein</keyword>
<keyword evidence="3" id="KW-0964">Secreted</keyword>
<comment type="subcellular location">
    <subcellularLocation>
        <location evidence="1">Secreted</location>
    </subcellularLocation>
</comment>
<dbReference type="AlphaFoldDB" id="A0A1U7YB08"/>
<evidence type="ECO:0000256" key="5">
    <source>
        <dbReference type="ARBA" id="ARBA00023180"/>
    </source>
</evidence>
<reference evidence="7" key="2">
    <citation type="submission" date="2025-08" db="UniProtKB">
        <authorList>
            <consortium name="RefSeq"/>
        </authorList>
    </citation>
    <scope>IDENTIFICATION</scope>
    <source>
        <tissue evidence="7">Leaf</tissue>
    </source>
</reference>
<keyword evidence="6" id="KW-1185">Reference proteome</keyword>
<dbReference type="GO" id="GO:0005576">
    <property type="term" value="C:extracellular region"/>
    <property type="evidence" value="ECO:0007669"/>
    <property type="project" value="UniProtKB-SubCell"/>
</dbReference>
<evidence type="ECO:0000256" key="2">
    <source>
        <dbReference type="ARBA" id="ARBA00005679"/>
    </source>
</evidence>
<dbReference type="PANTHER" id="PTHR13234:SF8">
    <property type="entry name" value="GAMMA-INTERFERON-INDUCIBLE LYSOSOMAL THIOL REDUCTASE"/>
    <property type="match status" value="1"/>
</dbReference>
<dbReference type="Pfam" id="PF03227">
    <property type="entry name" value="GILT"/>
    <property type="match status" value="1"/>
</dbReference>
<name>A0A1U7YB08_NICSY</name>
<dbReference type="PANTHER" id="PTHR13234">
    <property type="entry name" value="GAMMA-INTERFERON INDUCIBLE LYSOSOMAL THIOL REDUCTASE GILT"/>
    <property type="match status" value="1"/>
</dbReference>
<dbReference type="STRING" id="4096.A0A1U7YB08"/>
<proteinExistence type="inferred from homology"/>
<dbReference type="eggNOG" id="KOG3160">
    <property type="taxonomic scope" value="Eukaryota"/>
</dbReference>
<organism evidence="6 7">
    <name type="scientific">Nicotiana sylvestris</name>
    <name type="common">Wood tobacco</name>
    <name type="synonym">South American tobacco</name>
    <dbReference type="NCBI Taxonomy" id="4096"/>
    <lineage>
        <taxon>Eukaryota</taxon>
        <taxon>Viridiplantae</taxon>
        <taxon>Streptophyta</taxon>
        <taxon>Embryophyta</taxon>
        <taxon>Tracheophyta</taxon>
        <taxon>Spermatophyta</taxon>
        <taxon>Magnoliopsida</taxon>
        <taxon>eudicotyledons</taxon>
        <taxon>Gunneridae</taxon>
        <taxon>Pentapetalae</taxon>
        <taxon>asterids</taxon>
        <taxon>lamiids</taxon>
        <taxon>Solanales</taxon>
        <taxon>Solanaceae</taxon>
        <taxon>Nicotianoideae</taxon>
        <taxon>Nicotianeae</taxon>
        <taxon>Nicotiana</taxon>
    </lineage>
</organism>
<keyword evidence="4" id="KW-0732">Signal</keyword>
<dbReference type="InterPro" id="IPR004911">
    <property type="entry name" value="Interferon-induced_GILT"/>
</dbReference>